<dbReference type="PANTHER" id="PTHR12001">
    <property type="entry name" value="GERANYLGERANYL PYROPHOSPHATE SYNTHASE"/>
    <property type="match status" value="1"/>
</dbReference>
<name>A0A022KS75_9MICO</name>
<sequence length="391" mass="41004">MPVDAAPGSPTDLQELDRRLVQEVASVHRRLIAERRVELGRIAPEALTLMDSLERYLDGGKLLRPRFCFFGGLAAQDGAPDDAQISALARCGAAIELVQAAALMHDDVIDHSPTRRGRPALHVEQATDHRERGMSGSSDDFGVAVAIVLGDLTLSWAEQLFSEGLGEGAAARRSRAEFDALRTEVMCGQYLDILHQAGGLGPDGARSLGEGAVESGTTPEEAAALQVIRWKTVPYTVLRPVRIGAALMGADDAALDLLSRWAIEVGTAFQLRDDLLSVVGDEDHTGKPTGGDIIEGKRTVLLARTVAEADETGIALLQRTVGVPSANLADVHAVHELMVSTGAVASVSRDVAARAQAAQDLLAGATELGELGRAGLSALAGQATDTASLPA</sequence>
<dbReference type="EMBL" id="AORC01000014">
    <property type="protein sequence ID" value="EYT48534.1"/>
    <property type="molecule type" value="Genomic_DNA"/>
</dbReference>
<evidence type="ECO:0000256" key="4">
    <source>
        <dbReference type="ARBA" id="ARBA00022723"/>
    </source>
</evidence>
<dbReference type="CDD" id="cd00685">
    <property type="entry name" value="Trans_IPPS_HT"/>
    <property type="match status" value="1"/>
</dbReference>
<accession>A0A022KS75</accession>
<dbReference type="HOGENOM" id="CLU_014015_2_1_11"/>
<dbReference type="GO" id="GO:0046872">
    <property type="term" value="F:metal ion binding"/>
    <property type="evidence" value="ECO:0007669"/>
    <property type="project" value="UniProtKB-KW"/>
</dbReference>
<keyword evidence="4" id="KW-0479">Metal-binding</keyword>
<organism evidence="7 8">
    <name type="scientific">Brachybacterium muris UCD-AY4</name>
    <dbReference type="NCBI Taxonomy" id="1249481"/>
    <lineage>
        <taxon>Bacteria</taxon>
        <taxon>Bacillati</taxon>
        <taxon>Actinomycetota</taxon>
        <taxon>Actinomycetes</taxon>
        <taxon>Micrococcales</taxon>
        <taxon>Dermabacteraceae</taxon>
        <taxon>Brachybacterium</taxon>
    </lineage>
</organism>
<comment type="cofactor">
    <cofactor evidence="1">
        <name>Mg(2+)</name>
        <dbReference type="ChEBI" id="CHEBI:18420"/>
    </cofactor>
</comment>
<keyword evidence="3 6" id="KW-0808">Transferase</keyword>
<comment type="caution">
    <text evidence="7">The sequence shown here is derived from an EMBL/GenBank/DDBJ whole genome shotgun (WGS) entry which is preliminary data.</text>
</comment>
<dbReference type="InterPro" id="IPR000092">
    <property type="entry name" value="Polyprenyl_synt"/>
</dbReference>
<keyword evidence="8" id="KW-1185">Reference proteome</keyword>
<dbReference type="InterPro" id="IPR033749">
    <property type="entry name" value="Polyprenyl_synt_CS"/>
</dbReference>
<dbReference type="STRING" id="1249481.D641_0111565"/>
<dbReference type="PANTHER" id="PTHR12001:SF85">
    <property type="entry name" value="SHORT CHAIN ISOPRENYL DIPHOSPHATE SYNTHASE"/>
    <property type="match status" value="1"/>
</dbReference>
<dbReference type="SUPFAM" id="SSF48576">
    <property type="entry name" value="Terpenoid synthases"/>
    <property type="match status" value="1"/>
</dbReference>
<dbReference type="Proteomes" id="UP000019754">
    <property type="component" value="Unassembled WGS sequence"/>
</dbReference>
<proteinExistence type="inferred from homology"/>
<dbReference type="AlphaFoldDB" id="A0A022KS75"/>
<evidence type="ECO:0000256" key="6">
    <source>
        <dbReference type="RuleBase" id="RU004466"/>
    </source>
</evidence>
<protein>
    <submittedName>
        <fullName evidence="7">Geranylgeranyl pyrophosphate synthase</fullName>
    </submittedName>
</protein>
<dbReference type="InterPro" id="IPR008949">
    <property type="entry name" value="Isoprenoid_synthase_dom_sf"/>
</dbReference>
<evidence type="ECO:0000313" key="7">
    <source>
        <dbReference type="EMBL" id="EYT48534.1"/>
    </source>
</evidence>
<reference evidence="7 8" key="1">
    <citation type="journal article" date="2013" name="Genome Announc.">
        <title>Draft genome sequence of an Actinobacterium, Brachybacterium muris strain UCD-AY4.</title>
        <authorList>
            <person name="Lo J.R."/>
            <person name="Lang J.M."/>
            <person name="Darling A.E."/>
            <person name="Eisen J.A."/>
            <person name="Coil D.A."/>
        </authorList>
    </citation>
    <scope>NUCLEOTIDE SEQUENCE [LARGE SCALE GENOMIC DNA]</scope>
    <source>
        <strain evidence="7 8">UCD-AY4</strain>
    </source>
</reference>
<dbReference type="Pfam" id="PF00348">
    <property type="entry name" value="polyprenyl_synt"/>
    <property type="match status" value="1"/>
</dbReference>
<dbReference type="PROSITE" id="PS00723">
    <property type="entry name" value="POLYPRENYL_SYNTHASE_1"/>
    <property type="match status" value="1"/>
</dbReference>
<evidence type="ECO:0000256" key="5">
    <source>
        <dbReference type="ARBA" id="ARBA00022842"/>
    </source>
</evidence>
<evidence type="ECO:0000256" key="2">
    <source>
        <dbReference type="ARBA" id="ARBA00006706"/>
    </source>
</evidence>
<comment type="similarity">
    <text evidence="2 6">Belongs to the FPP/GGPP synthase family.</text>
</comment>
<evidence type="ECO:0000256" key="3">
    <source>
        <dbReference type="ARBA" id="ARBA00022679"/>
    </source>
</evidence>
<gene>
    <name evidence="7" type="ORF">D641_0111565</name>
</gene>
<dbReference type="GO" id="GO:0008299">
    <property type="term" value="P:isoprenoid biosynthetic process"/>
    <property type="evidence" value="ECO:0007669"/>
    <property type="project" value="InterPro"/>
</dbReference>
<dbReference type="OrthoDB" id="4497239at2"/>
<dbReference type="SFLD" id="SFLDS00005">
    <property type="entry name" value="Isoprenoid_Synthase_Type_I"/>
    <property type="match status" value="1"/>
</dbReference>
<dbReference type="RefSeq" id="WP_017823668.1">
    <property type="nucleotide sequence ID" value="NZ_AORC01000014.1"/>
</dbReference>
<evidence type="ECO:0000256" key="1">
    <source>
        <dbReference type="ARBA" id="ARBA00001946"/>
    </source>
</evidence>
<dbReference type="Gene3D" id="1.10.600.10">
    <property type="entry name" value="Farnesyl Diphosphate Synthase"/>
    <property type="match status" value="1"/>
</dbReference>
<keyword evidence="5" id="KW-0460">Magnesium</keyword>
<evidence type="ECO:0000313" key="8">
    <source>
        <dbReference type="Proteomes" id="UP000019754"/>
    </source>
</evidence>
<dbReference type="GO" id="GO:0004659">
    <property type="term" value="F:prenyltransferase activity"/>
    <property type="evidence" value="ECO:0007669"/>
    <property type="project" value="InterPro"/>
</dbReference>